<dbReference type="Proteomes" id="UP000268829">
    <property type="component" value="Unassembled WGS sequence"/>
</dbReference>
<sequence length="61" mass="7427">MKCLDSWFYKGYFIWYYPGGYIVEDTNGKFIPTLKKAKRAINVKLRREKKHKKNYSSFLKK</sequence>
<keyword evidence="2" id="KW-1185">Reference proteome</keyword>
<accession>A0A3M8B7S4</accession>
<reference evidence="1 2" key="1">
    <citation type="submission" date="2018-10" db="EMBL/GenBank/DDBJ databases">
        <title>Phylogenomics of Brevibacillus.</title>
        <authorList>
            <person name="Dunlap C."/>
        </authorList>
    </citation>
    <scope>NUCLEOTIDE SEQUENCE [LARGE SCALE GENOMIC DNA]</scope>
    <source>
        <strain evidence="1 2">DSM 100115</strain>
    </source>
</reference>
<evidence type="ECO:0000313" key="2">
    <source>
        <dbReference type="Proteomes" id="UP000268829"/>
    </source>
</evidence>
<comment type="caution">
    <text evidence="1">The sequence shown here is derived from an EMBL/GenBank/DDBJ whole genome shotgun (WGS) entry which is preliminary data.</text>
</comment>
<protein>
    <submittedName>
        <fullName evidence="1">Uncharacterized protein</fullName>
    </submittedName>
</protein>
<name>A0A3M8B7S4_9BACL</name>
<proteinExistence type="predicted"/>
<dbReference type="AlphaFoldDB" id="A0A3M8B7S4"/>
<evidence type="ECO:0000313" key="1">
    <source>
        <dbReference type="EMBL" id="RNB59501.1"/>
    </source>
</evidence>
<dbReference type="EMBL" id="RHHS01000013">
    <property type="protein sequence ID" value="RNB59501.1"/>
    <property type="molecule type" value="Genomic_DNA"/>
</dbReference>
<organism evidence="1 2">
    <name type="scientific">Brevibacillus gelatini</name>
    <dbReference type="NCBI Taxonomy" id="1655277"/>
    <lineage>
        <taxon>Bacteria</taxon>
        <taxon>Bacillati</taxon>
        <taxon>Bacillota</taxon>
        <taxon>Bacilli</taxon>
        <taxon>Bacillales</taxon>
        <taxon>Paenibacillaceae</taxon>
        <taxon>Brevibacillus</taxon>
    </lineage>
</organism>
<gene>
    <name evidence="1" type="ORF">EDM57_05005</name>
</gene>